<dbReference type="RefSeq" id="XP_033767646.1">
    <property type="nucleotide sequence ID" value="XM_033911755.1"/>
</dbReference>
<accession>A0A8B8UVA6</accession>
<feature type="compositionally biased region" description="Basic and acidic residues" evidence="1">
    <location>
        <begin position="107"/>
        <end position="120"/>
    </location>
</feature>
<name>A0A8B8UVA6_SACPA</name>
<dbReference type="GO" id="GO:0005634">
    <property type="term" value="C:nucleus"/>
    <property type="evidence" value="ECO:0007669"/>
    <property type="project" value="InterPro"/>
</dbReference>
<gene>
    <name evidence="3" type="primary">RQT4</name>
    <name evidence="3" type="ORF">SPAR_K02310</name>
</gene>
<feature type="compositionally biased region" description="Basic and acidic residues" evidence="1">
    <location>
        <begin position="311"/>
        <end position="320"/>
    </location>
</feature>
<feature type="region of interest" description="Disordered" evidence="1">
    <location>
        <begin position="290"/>
        <end position="320"/>
    </location>
</feature>
<feature type="compositionally biased region" description="Polar residues" evidence="1">
    <location>
        <begin position="121"/>
        <end position="136"/>
    </location>
</feature>
<dbReference type="OrthoDB" id="338816at2759"/>
<feature type="region of interest" description="Disordered" evidence="1">
    <location>
        <begin position="98"/>
        <end position="152"/>
    </location>
</feature>
<evidence type="ECO:0000259" key="2">
    <source>
        <dbReference type="Pfam" id="PF06221"/>
    </source>
</evidence>
<dbReference type="VEuPathDB" id="FungiDB:SPAR_K02310"/>
<reference evidence="3" key="1">
    <citation type="journal article" date="2017" name="Nat. Genet.">
        <title>Contrasting evolutionary genome dynamics between domesticated and wild yeasts.</title>
        <authorList>
            <person name="Yue J.X."/>
            <person name="Li J."/>
            <person name="Aigrain L."/>
            <person name="Hallin J."/>
            <person name="Persson K."/>
            <person name="Oliver K."/>
            <person name="Bergstrom A."/>
            <person name="Coupland P."/>
            <person name="Warringer J."/>
            <person name="Lagomarsino M.C."/>
            <person name="Fischer G."/>
            <person name="Durbin R."/>
            <person name="Liti G."/>
        </authorList>
    </citation>
    <scope>NUCLEOTIDE SEQUENCE</scope>
    <source>
        <strain evidence="3">CBS432</strain>
    </source>
</reference>
<dbReference type="GO" id="GO:0072344">
    <property type="term" value="P:rescue of stalled ribosome"/>
    <property type="evidence" value="ECO:0007669"/>
    <property type="project" value="InterPro"/>
</dbReference>
<proteinExistence type="predicted"/>
<dbReference type="Pfam" id="PF06221">
    <property type="entry name" value="zf-C2HC5"/>
    <property type="match status" value="1"/>
</dbReference>
<dbReference type="AlphaFoldDB" id="A0A8B8UVA6"/>
<dbReference type="GO" id="GO:0008270">
    <property type="term" value="F:zinc ion binding"/>
    <property type="evidence" value="ECO:0007669"/>
    <property type="project" value="InterPro"/>
</dbReference>
<dbReference type="InterPro" id="IPR039128">
    <property type="entry name" value="TRIP4-like"/>
</dbReference>
<dbReference type="InterPro" id="IPR009349">
    <property type="entry name" value="TRIP4/RQT4_C2HC5_Znf"/>
</dbReference>
<reference evidence="3" key="3">
    <citation type="submission" date="2025-07" db="EMBL/GenBank/DDBJ databases">
        <authorList>
            <consortium name="NCBI Genome Project"/>
        </authorList>
    </citation>
    <scope>NUCLEOTIDE SEQUENCE</scope>
    <source>
        <strain evidence="3">CBS432</strain>
    </source>
</reference>
<reference evidence="3" key="2">
    <citation type="submission" date="2020-01" db="EMBL/GenBank/DDBJ databases">
        <title>Population-level Yeast Reference Genomes.</title>
        <authorList>
            <person name="Yue J.-X."/>
        </authorList>
    </citation>
    <scope>NUCLEOTIDE SEQUENCE</scope>
    <source>
        <strain evidence="3">CBS432</strain>
    </source>
</reference>
<feature type="compositionally biased region" description="Basic and acidic residues" evidence="1">
    <location>
        <begin position="290"/>
        <end position="304"/>
    </location>
</feature>
<reference evidence="3" key="4">
    <citation type="submission" date="2025-08" db="UniProtKB">
        <authorList>
            <consortium name="RefSeq"/>
        </authorList>
    </citation>
    <scope>IDENTIFICATION</scope>
    <source>
        <strain evidence="3">CBS432</strain>
    </source>
</reference>
<protein>
    <submittedName>
        <fullName evidence="3">Rqt4p</fullName>
    </submittedName>
</protein>
<dbReference type="GeneID" id="54631999"/>
<dbReference type="GO" id="GO:0045893">
    <property type="term" value="P:positive regulation of DNA-templated transcription"/>
    <property type="evidence" value="ECO:0007669"/>
    <property type="project" value="TreeGrafter"/>
</dbReference>
<evidence type="ECO:0000256" key="1">
    <source>
        <dbReference type="SAM" id="MobiDB-lite"/>
    </source>
</evidence>
<feature type="domain" description="TRIP4/RQT4 C2HC5-type zinc finger" evidence="2">
    <location>
        <begin position="174"/>
        <end position="227"/>
    </location>
</feature>
<evidence type="ECO:0000313" key="3">
    <source>
        <dbReference type="RefSeq" id="XP_033767646.1"/>
    </source>
</evidence>
<dbReference type="GO" id="GO:0180022">
    <property type="term" value="C:RQC-trigger complex"/>
    <property type="evidence" value="ECO:0007669"/>
    <property type="project" value="InterPro"/>
</dbReference>
<dbReference type="KEGG" id="spao:SPAR_K02310"/>
<dbReference type="PANTHER" id="PTHR12963:SF4">
    <property type="entry name" value="ACTIVATING SIGNAL COINTEGRATOR 1"/>
    <property type="match status" value="1"/>
</dbReference>
<dbReference type="PANTHER" id="PTHR12963">
    <property type="entry name" value="THYROID RECEPTOR INTERACTING PROTEIN RELATED"/>
    <property type="match status" value="1"/>
</dbReference>
<organism evidence="3">
    <name type="scientific">Saccharomyces paradoxus</name>
    <name type="common">Yeast</name>
    <name type="synonym">Saccharomyces douglasii</name>
    <dbReference type="NCBI Taxonomy" id="27291"/>
    <lineage>
        <taxon>Eukaryota</taxon>
        <taxon>Fungi</taxon>
        <taxon>Dikarya</taxon>
        <taxon>Ascomycota</taxon>
        <taxon>Saccharomycotina</taxon>
        <taxon>Saccharomycetes</taxon>
        <taxon>Saccharomycetales</taxon>
        <taxon>Saccharomycetaceae</taxon>
        <taxon>Saccharomyces</taxon>
    </lineage>
</organism>
<sequence length="530" mass="60504">MTRQQAIDYATKKVPQILPLEESDVKALCEQVLSTTSNNPEQIASKFLEFLGHEDLSFEFVMRFNELLNQTDKREEKKTKNAHLDQIAPIASKKESKLLTNNNVTRVENEQPKKIKEGRKSLTTKPTIQPSNQPTQSKSTKGKKEHKSKEKLQSLQEIDDAIKILELRDSGSSKNCNCQGTRHPVFDIAPNCLHCGKVVCVIEGLNKGKCGHCHELLISDDERTQMMKILDQEKNELSSSPSSLSNASNDANIPKKKTKTYKITSGMGKNLFAEQDKLFDFIERKRERERKRNEVLKLQEKQEESGTNERQVGEQDHTVEENPELLAAQERLDRLLHFQDTSAERTKIIDNASDFDMNQEIGLWGSARERALALKKQQRNLRKWEKVEKERNGRREKYVVSMNIGSNGKVTMTEVPKDTNNVVAGSDDDESDISDGEDISDLKHINALKGEINRTKAMENLHLQSKAWDFERDKKQFDRPTYVKKNAGTVQQNGRREEKIDDMQGYDLRSKVQVDQNADASVEQNILAVL</sequence>